<evidence type="ECO:0000256" key="1">
    <source>
        <dbReference type="ARBA" id="ARBA00022729"/>
    </source>
</evidence>
<dbReference type="Proteomes" id="UP001149400">
    <property type="component" value="Unassembled WGS sequence"/>
</dbReference>
<keyword evidence="1" id="KW-0732">Signal</keyword>
<dbReference type="InterPro" id="IPR025232">
    <property type="entry name" value="DUF4174"/>
</dbReference>
<feature type="domain" description="DUF4174" evidence="2">
    <location>
        <begin position="29"/>
        <end position="137"/>
    </location>
</feature>
<organism evidence="3 4">
    <name type="scientific">Enterovibrio gelatinilyticus</name>
    <dbReference type="NCBI Taxonomy" id="2899819"/>
    <lineage>
        <taxon>Bacteria</taxon>
        <taxon>Pseudomonadati</taxon>
        <taxon>Pseudomonadota</taxon>
        <taxon>Gammaproteobacteria</taxon>
        <taxon>Vibrionales</taxon>
        <taxon>Vibrionaceae</taxon>
        <taxon>Enterovibrio</taxon>
    </lineage>
</organism>
<gene>
    <name evidence="3" type="ORF">LRP50_03150</name>
</gene>
<evidence type="ECO:0000313" key="3">
    <source>
        <dbReference type="EMBL" id="MDD1792117.1"/>
    </source>
</evidence>
<comment type="caution">
    <text evidence="3">The sequence shown here is derived from an EMBL/GenBank/DDBJ whole genome shotgun (WGS) entry which is preliminary data.</text>
</comment>
<dbReference type="EMBL" id="JAJUBC010000003">
    <property type="protein sequence ID" value="MDD1792117.1"/>
    <property type="molecule type" value="Genomic_DNA"/>
</dbReference>
<evidence type="ECO:0000313" key="4">
    <source>
        <dbReference type="Proteomes" id="UP001149400"/>
    </source>
</evidence>
<keyword evidence="4" id="KW-1185">Reference proteome</keyword>
<dbReference type="RefSeq" id="WP_274163040.1">
    <property type="nucleotide sequence ID" value="NZ_JAJUBC010000003.1"/>
</dbReference>
<reference evidence="3" key="1">
    <citation type="submission" date="2021-12" db="EMBL/GenBank/DDBJ databases">
        <title>Enterovibrio ZSDZ35 sp. nov. and Enterovibrio ZSDZ42 sp. nov., isolated from coastal seawater in Qingdao.</title>
        <authorList>
            <person name="Zhang P."/>
        </authorList>
    </citation>
    <scope>NUCLEOTIDE SEQUENCE</scope>
    <source>
        <strain evidence="3">ZSDZ42</strain>
    </source>
</reference>
<sequence length="147" mass="16902">MRVLNRLSVLLLLLASSPSVSYPFYGLIEPHRTLIFFAPSFDDKVRAFERLMLVHSCQIDDRDLHPVILNMQDLSDSQGLFSSQEILKLGQKYAVDTNEHIAVLIGKDGTEKFRWRQTVNINELVDVIDEMPMRKAELKLRGNRCSI</sequence>
<accession>A0ABT5QXV9</accession>
<protein>
    <submittedName>
        <fullName evidence="3">DUF4174 domain-containing protein</fullName>
    </submittedName>
</protein>
<name>A0ABT5QXV9_9GAMM</name>
<dbReference type="Pfam" id="PF13778">
    <property type="entry name" value="DUF4174"/>
    <property type="match status" value="1"/>
</dbReference>
<proteinExistence type="predicted"/>
<evidence type="ECO:0000259" key="2">
    <source>
        <dbReference type="Pfam" id="PF13778"/>
    </source>
</evidence>